<evidence type="ECO:0000313" key="4">
    <source>
        <dbReference type="Proteomes" id="UP000039865"/>
    </source>
</evidence>
<gene>
    <name evidence="3" type="primary">Contig2389.g2573</name>
    <name evidence="3" type="ORF">STYLEM_5354</name>
</gene>
<evidence type="ECO:0008006" key="5">
    <source>
        <dbReference type="Google" id="ProtNLM"/>
    </source>
</evidence>
<feature type="region of interest" description="Disordered" evidence="1">
    <location>
        <begin position="258"/>
        <end position="288"/>
    </location>
</feature>
<feature type="transmembrane region" description="Helical" evidence="2">
    <location>
        <begin position="56"/>
        <end position="78"/>
    </location>
</feature>
<keyword evidence="2" id="KW-0812">Transmembrane</keyword>
<feature type="transmembrane region" description="Helical" evidence="2">
    <location>
        <begin position="90"/>
        <end position="111"/>
    </location>
</feature>
<keyword evidence="2" id="KW-1133">Transmembrane helix</keyword>
<dbReference type="InParanoid" id="A0A078A6J5"/>
<feature type="transmembrane region" description="Helical" evidence="2">
    <location>
        <begin position="132"/>
        <end position="149"/>
    </location>
</feature>
<dbReference type="AlphaFoldDB" id="A0A078A6J5"/>
<reference evidence="3 4" key="1">
    <citation type="submission" date="2014-06" db="EMBL/GenBank/DDBJ databases">
        <authorList>
            <person name="Swart Estienne"/>
        </authorList>
    </citation>
    <scope>NUCLEOTIDE SEQUENCE [LARGE SCALE GENOMIC DNA]</scope>
    <source>
        <strain evidence="3 4">130c</strain>
    </source>
</reference>
<keyword evidence="2" id="KW-0472">Membrane</keyword>
<keyword evidence="4" id="KW-1185">Reference proteome</keyword>
<sequence length="308" mass="36293">MNDPLTRSPIVSLIFFLARSPYYDNTAEGLHRTNYKDQVNQREGFKLSDPKKINQIYIMNYFFILGDVLIMFLILLSFISDEFERLEDNIVTLIWQISLLLSCVTSIIIRYNIQGQIKDKYIRMKAAIAENYHHLVQIVMMIFGIWPQIQQEHNNDKHLLGCLKFIEVFLFIRLLRFILRFSCGFILMIAACTQWIFRKKVKKGLIRRELDSQPEISLQDMADYDGLPPFRKKLRDEESIQTPEFSIDENLLTEEQKSQNSLKKQKRRGTIQSQASIYSQPKSQKHKPLKDLHNENVQLFLSQGQLQV</sequence>
<evidence type="ECO:0000313" key="3">
    <source>
        <dbReference type="EMBL" id="CDW76354.1"/>
    </source>
</evidence>
<accession>A0A078A6J5</accession>
<feature type="compositionally biased region" description="Polar residues" evidence="1">
    <location>
        <begin position="270"/>
        <end position="282"/>
    </location>
</feature>
<evidence type="ECO:0000256" key="2">
    <source>
        <dbReference type="SAM" id="Phobius"/>
    </source>
</evidence>
<proteinExistence type="predicted"/>
<name>A0A078A6J5_STYLE</name>
<feature type="transmembrane region" description="Helical" evidence="2">
    <location>
        <begin position="177"/>
        <end position="197"/>
    </location>
</feature>
<organism evidence="3 4">
    <name type="scientific">Stylonychia lemnae</name>
    <name type="common">Ciliate</name>
    <dbReference type="NCBI Taxonomy" id="5949"/>
    <lineage>
        <taxon>Eukaryota</taxon>
        <taxon>Sar</taxon>
        <taxon>Alveolata</taxon>
        <taxon>Ciliophora</taxon>
        <taxon>Intramacronucleata</taxon>
        <taxon>Spirotrichea</taxon>
        <taxon>Stichotrichia</taxon>
        <taxon>Sporadotrichida</taxon>
        <taxon>Oxytrichidae</taxon>
        <taxon>Stylonychinae</taxon>
        <taxon>Stylonychia</taxon>
    </lineage>
</organism>
<dbReference type="Proteomes" id="UP000039865">
    <property type="component" value="Unassembled WGS sequence"/>
</dbReference>
<protein>
    <recommendedName>
        <fullName evidence="5">Transmembrane protein</fullName>
    </recommendedName>
</protein>
<dbReference type="EMBL" id="CCKQ01005197">
    <property type="protein sequence ID" value="CDW76354.1"/>
    <property type="molecule type" value="Genomic_DNA"/>
</dbReference>
<evidence type="ECO:0000256" key="1">
    <source>
        <dbReference type="SAM" id="MobiDB-lite"/>
    </source>
</evidence>